<accession>A0AAW1QGI1</accession>
<dbReference type="InterPro" id="IPR011009">
    <property type="entry name" value="Kinase-like_dom_sf"/>
</dbReference>
<proteinExistence type="predicted"/>
<protein>
    <recommendedName>
        <fullName evidence="7">Protein kinase domain-containing protein</fullName>
    </recommendedName>
</protein>
<feature type="region of interest" description="Disordered" evidence="6">
    <location>
        <begin position="478"/>
        <end position="555"/>
    </location>
</feature>
<dbReference type="EMBL" id="JALJOR010000003">
    <property type="protein sequence ID" value="KAK9820534.1"/>
    <property type="molecule type" value="Genomic_DNA"/>
</dbReference>
<feature type="region of interest" description="Disordered" evidence="6">
    <location>
        <begin position="138"/>
        <end position="202"/>
    </location>
</feature>
<keyword evidence="3" id="KW-0547">Nucleotide-binding</keyword>
<keyword evidence="4" id="KW-0418">Kinase</keyword>
<dbReference type="Pfam" id="PF00069">
    <property type="entry name" value="Pkinase"/>
    <property type="match status" value="1"/>
</dbReference>
<evidence type="ECO:0000256" key="3">
    <source>
        <dbReference type="ARBA" id="ARBA00022741"/>
    </source>
</evidence>
<dbReference type="Gene3D" id="1.10.510.10">
    <property type="entry name" value="Transferase(Phosphotransferase) domain 1"/>
    <property type="match status" value="1"/>
</dbReference>
<evidence type="ECO:0000256" key="5">
    <source>
        <dbReference type="ARBA" id="ARBA00022840"/>
    </source>
</evidence>
<keyword evidence="2" id="KW-0808">Transferase</keyword>
<sequence>MPSSAGSNESAYTAIESLPHLLDSPSTARASHDASVGPTGYLHDDEMATFGIWAEGSPGFAAPFQVTSAERLREPRRRKPPQLRSRTVRRSLDATFADAAATQPSCSAPRSPSSQHLADGDTCQGLATLREEAALHDDEAANSAASASGRCSPGNEGTSLGTSSQTSPSNASDATGAGRHCSRGVAASEPSDEAMASQASAETVHAANGPECNLAQALGGCRFLPLQESDARLVVGAMADGLAHMHDAGILHRDVGLGSVVLAASGALDTCRLLEGSHAAVMSLDCRFVDAGRVTQQAFAAPEICRSRTGSIVYTSAGDLWSLGVVLYTLLTGGQLPFGSCGPGRGFPGAPQAAASMDELQQWLDKHLQRLLAGNWTHQQWATAQGGQVAQQCVQPGPLSRPAQDLIRGLLRADPAQRPPALKVLGHPWTLALPEPIEPLQWGPDEQIPASYGPEEAHLTSTLSALQQLWVQPEHVVPGPSAREAHGAGASHADPGLTSLPGEKSGKKASSSMLGWFQKLLSRSGKRPGSGKGVGSDRDEEEPQDMMGVHHAHNW</sequence>
<evidence type="ECO:0000313" key="8">
    <source>
        <dbReference type="EMBL" id="KAK9820534.1"/>
    </source>
</evidence>
<evidence type="ECO:0000256" key="4">
    <source>
        <dbReference type="ARBA" id="ARBA00022777"/>
    </source>
</evidence>
<dbReference type="InterPro" id="IPR050205">
    <property type="entry name" value="CDPK_Ser/Thr_kinases"/>
</dbReference>
<feature type="compositionally biased region" description="Basic residues" evidence="6">
    <location>
        <begin position="74"/>
        <end position="89"/>
    </location>
</feature>
<feature type="compositionally biased region" description="Polar residues" evidence="6">
    <location>
        <begin position="155"/>
        <end position="173"/>
    </location>
</feature>
<keyword evidence="1" id="KW-0723">Serine/threonine-protein kinase</keyword>
<evidence type="ECO:0000256" key="1">
    <source>
        <dbReference type="ARBA" id="ARBA00022527"/>
    </source>
</evidence>
<evidence type="ECO:0000256" key="2">
    <source>
        <dbReference type="ARBA" id="ARBA00022679"/>
    </source>
</evidence>
<keyword evidence="5" id="KW-0067">ATP-binding</keyword>
<dbReference type="GO" id="GO:0005524">
    <property type="term" value="F:ATP binding"/>
    <property type="evidence" value="ECO:0007669"/>
    <property type="project" value="UniProtKB-KW"/>
</dbReference>
<name>A0AAW1QGI1_9CHLO</name>
<dbReference type="SUPFAM" id="SSF56112">
    <property type="entry name" value="Protein kinase-like (PK-like)"/>
    <property type="match status" value="1"/>
</dbReference>
<comment type="caution">
    <text evidence="8">The sequence shown here is derived from an EMBL/GenBank/DDBJ whole genome shotgun (WGS) entry which is preliminary data.</text>
</comment>
<organism evidence="8 9">
    <name type="scientific">[Myrmecia] bisecta</name>
    <dbReference type="NCBI Taxonomy" id="41462"/>
    <lineage>
        <taxon>Eukaryota</taxon>
        <taxon>Viridiplantae</taxon>
        <taxon>Chlorophyta</taxon>
        <taxon>core chlorophytes</taxon>
        <taxon>Trebouxiophyceae</taxon>
        <taxon>Trebouxiales</taxon>
        <taxon>Trebouxiaceae</taxon>
        <taxon>Myrmecia</taxon>
    </lineage>
</organism>
<dbReference type="PANTHER" id="PTHR24349">
    <property type="entry name" value="SERINE/THREONINE-PROTEIN KINASE"/>
    <property type="match status" value="1"/>
</dbReference>
<gene>
    <name evidence="8" type="ORF">WJX72_011377</name>
</gene>
<feature type="domain" description="Protein kinase" evidence="7">
    <location>
        <begin position="1"/>
        <end position="430"/>
    </location>
</feature>
<dbReference type="AlphaFoldDB" id="A0AAW1QGI1"/>
<evidence type="ECO:0000313" key="9">
    <source>
        <dbReference type="Proteomes" id="UP001489004"/>
    </source>
</evidence>
<dbReference type="PROSITE" id="PS50011">
    <property type="entry name" value="PROTEIN_KINASE_DOM"/>
    <property type="match status" value="1"/>
</dbReference>
<evidence type="ECO:0000256" key="6">
    <source>
        <dbReference type="SAM" id="MobiDB-lite"/>
    </source>
</evidence>
<reference evidence="8 9" key="1">
    <citation type="journal article" date="2024" name="Nat. Commun.">
        <title>Phylogenomics reveals the evolutionary origins of lichenization in chlorophyte algae.</title>
        <authorList>
            <person name="Puginier C."/>
            <person name="Libourel C."/>
            <person name="Otte J."/>
            <person name="Skaloud P."/>
            <person name="Haon M."/>
            <person name="Grisel S."/>
            <person name="Petersen M."/>
            <person name="Berrin J.G."/>
            <person name="Delaux P.M."/>
            <person name="Dal Grande F."/>
            <person name="Keller J."/>
        </authorList>
    </citation>
    <scope>NUCLEOTIDE SEQUENCE [LARGE SCALE GENOMIC DNA]</scope>
    <source>
        <strain evidence="8 9">SAG 2043</strain>
    </source>
</reference>
<dbReference type="InterPro" id="IPR000719">
    <property type="entry name" value="Prot_kinase_dom"/>
</dbReference>
<evidence type="ECO:0000259" key="7">
    <source>
        <dbReference type="PROSITE" id="PS50011"/>
    </source>
</evidence>
<feature type="compositionally biased region" description="Polar residues" evidence="6">
    <location>
        <begin position="102"/>
        <end position="116"/>
    </location>
</feature>
<dbReference type="GO" id="GO:0004674">
    <property type="term" value="F:protein serine/threonine kinase activity"/>
    <property type="evidence" value="ECO:0007669"/>
    <property type="project" value="UniProtKB-KW"/>
</dbReference>
<keyword evidence="9" id="KW-1185">Reference proteome</keyword>
<dbReference type="SMART" id="SM00220">
    <property type="entry name" value="S_TKc"/>
    <property type="match status" value="1"/>
</dbReference>
<dbReference type="Proteomes" id="UP001489004">
    <property type="component" value="Unassembled WGS sequence"/>
</dbReference>
<feature type="region of interest" description="Disordered" evidence="6">
    <location>
        <begin position="68"/>
        <end position="120"/>
    </location>
</feature>